<comment type="caution">
    <text evidence="3">The sequence shown here is derived from an EMBL/GenBank/DDBJ whole genome shotgun (WGS) entry which is preliminary data.</text>
</comment>
<reference evidence="3 4" key="1">
    <citation type="submission" date="2024-05" db="EMBL/GenBank/DDBJ databases">
        <title>Haplotype-resolved chromosome-level genome assembly of Huyou (Citrus changshanensis).</title>
        <authorList>
            <person name="Miao C."/>
            <person name="Chen W."/>
            <person name="Wu Y."/>
            <person name="Wang L."/>
            <person name="Zhao S."/>
            <person name="Grierson D."/>
            <person name="Xu C."/>
            <person name="Chen K."/>
        </authorList>
    </citation>
    <scope>NUCLEOTIDE SEQUENCE [LARGE SCALE GENOMIC DNA]</scope>
    <source>
        <strain evidence="3">01-14</strain>
        <tissue evidence="3">Leaf</tissue>
    </source>
</reference>
<evidence type="ECO:0000259" key="2">
    <source>
        <dbReference type="Pfam" id="PF07714"/>
    </source>
</evidence>
<keyword evidence="4" id="KW-1185">Reference proteome</keyword>
<dbReference type="PANTHER" id="PTHR47976">
    <property type="entry name" value="G-TYPE LECTIN S-RECEPTOR-LIKE SERINE/THREONINE-PROTEIN KINASE SD2-5"/>
    <property type="match status" value="1"/>
</dbReference>
<dbReference type="Gene3D" id="1.10.510.10">
    <property type="entry name" value="Transferase(Phosphotransferase) domain 1"/>
    <property type="match status" value="1"/>
</dbReference>
<dbReference type="InterPro" id="IPR051343">
    <property type="entry name" value="G-type_lectin_kinases/EP1-like"/>
</dbReference>
<dbReference type="EMBL" id="JBCGBO010000004">
    <property type="protein sequence ID" value="KAK9210400.1"/>
    <property type="molecule type" value="Genomic_DNA"/>
</dbReference>
<evidence type="ECO:0000313" key="3">
    <source>
        <dbReference type="EMBL" id="KAK9210400.1"/>
    </source>
</evidence>
<dbReference type="SUPFAM" id="SSF56112">
    <property type="entry name" value="Protein kinase-like (PK-like)"/>
    <property type="match status" value="1"/>
</dbReference>
<gene>
    <name evidence="3" type="ORF">WN944_002770</name>
</gene>
<dbReference type="InterPro" id="IPR011009">
    <property type="entry name" value="Kinase-like_dom_sf"/>
</dbReference>
<keyword evidence="1" id="KW-0732">Signal</keyword>
<dbReference type="Pfam" id="PF07714">
    <property type="entry name" value="PK_Tyr_Ser-Thr"/>
    <property type="match status" value="1"/>
</dbReference>
<feature type="domain" description="Serine-threonine/tyrosine-protein kinase catalytic" evidence="2">
    <location>
        <begin position="1"/>
        <end position="99"/>
    </location>
</feature>
<proteinExistence type="predicted"/>
<dbReference type="Proteomes" id="UP001428341">
    <property type="component" value="Unassembled WGS sequence"/>
</dbReference>
<evidence type="ECO:0000313" key="4">
    <source>
        <dbReference type="Proteomes" id="UP001428341"/>
    </source>
</evidence>
<organism evidence="3 4">
    <name type="scientific">Citrus x changshan-huyou</name>
    <dbReference type="NCBI Taxonomy" id="2935761"/>
    <lineage>
        <taxon>Eukaryota</taxon>
        <taxon>Viridiplantae</taxon>
        <taxon>Streptophyta</taxon>
        <taxon>Embryophyta</taxon>
        <taxon>Tracheophyta</taxon>
        <taxon>Spermatophyta</taxon>
        <taxon>Magnoliopsida</taxon>
        <taxon>eudicotyledons</taxon>
        <taxon>Gunneridae</taxon>
        <taxon>Pentapetalae</taxon>
        <taxon>rosids</taxon>
        <taxon>malvids</taxon>
        <taxon>Sapindales</taxon>
        <taxon>Rutaceae</taxon>
        <taxon>Aurantioideae</taxon>
        <taxon>Citrus</taxon>
    </lineage>
</organism>
<sequence length="161" mass="18477">MSPEWQNSGLITVKSDVYSFGVVLLEIVCCRSNFEVNVSTADVVLLSTWVYNCFIAKELNKLVGEDEEVDLRTLETMVRVGLLCIQDEPNLRPSMKNVILMLEGTMEIPVVPFPILSNFSSNSQTLDGTKGRDLRFLLAEQKQRYKKRQRFRLFHISWVNS</sequence>
<name>A0AAP0QSQ6_9ROSI</name>
<dbReference type="GO" id="GO:0004672">
    <property type="term" value="F:protein kinase activity"/>
    <property type="evidence" value="ECO:0007669"/>
    <property type="project" value="InterPro"/>
</dbReference>
<dbReference type="InterPro" id="IPR001245">
    <property type="entry name" value="Ser-Thr/Tyr_kinase_cat_dom"/>
</dbReference>
<evidence type="ECO:0000256" key="1">
    <source>
        <dbReference type="ARBA" id="ARBA00022729"/>
    </source>
</evidence>
<protein>
    <recommendedName>
        <fullName evidence="2">Serine-threonine/tyrosine-protein kinase catalytic domain-containing protein</fullName>
    </recommendedName>
</protein>
<dbReference type="AlphaFoldDB" id="A0AAP0QSQ6"/>
<accession>A0AAP0QSQ6</accession>
<dbReference type="PANTHER" id="PTHR47976:SF27">
    <property type="entry name" value="RECEPTOR-LIKE SERINE_THREONINE-PROTEIN KINASE"/>
    <property type="match status" value="1"/>
</dbReference>